<evidence type="ECO:0000313" key="2">
    <source>
        <dbReference type="Proteomes" id="UP000004642"/>
    </source>
</evidence>
<dbReference type="Proteomes" id="UP000004642">
    <property type="component" value="Unassembled WGS sequence"/>
</dbReference>
<name>G5LWT3_SALET</name>
<comment type="caution">
    <text evidence="1">The sequence shown here is derived from an EMBL/GenBank/DDBJ whole genome shotgun (WGS) entry which is preliminary data.</text>
</comment>
<dbReference type="EMBL" id="AFCJ01002484">
    <property type="protein sequence ID" value="EHC29225.1"/>
    <property type="molecule type" value="Genomic_DNA"/>
</dbReference>
<sequence>EHAESLFDAITLVNQARGTLQTSAPDVSQLAAADITRSL</sequence>
<accession>G5LWT3</accession>
<organism evidence="1 2">
    <name type="scientific">Salmonella enterica subsp. enterica serovar Alachua str. R6-377</name>
    <dbReference type="NCBI Taxonomy" id="913241"/>
    <lineage>
        <taxon>Bacteria</taxon>
        <taxon>Pseudomonadati</taxon>
        <taxon>Pseudomonadota</taxon>
        <taxon>Gammaproteobacteria</taxon>
        <taxon>Enterobacterales</taxon>
        <taxon>Enterobacteriaceae</taxon>
        <taxon>Salmonella</taxon>
    </lineage>
</organism>
<reference evidence="1 2" key="1">
    <citation type="journal article" date="2011" name="BMC Genomics">
        <title>Genome sequencing reveals diversification of virulence factor content and possible host adaptation in distinct subpopulations of Salmonella enterica.</title>
        <authorList>
            <person name="den Bakker H.C."/>
            <person name="Moreno Switt A.I."/>
            <person name="Govoni G."/>
            <person name="Cummings C.A."/>
            <person name="Ranieri M.L."/>
            <person name="Degoricija L."/>
            <person name="Hoelzer K."/>
            <person name="Rodriguez-Rivera L.D."/>
            <person name="Brown S."/>
            <person name="Bolchacova E."/>
            <person name="Furtado M.R."/>
            <person name="Wiedmann M."/>
        </authorList>
    </citation>
    <scope>NUCLEOTIDE SEQUENCE [LARGE SCALE GENOMIC DNA]</scope>
    <source>
        <strain evidence="1 2">R6-377</strain>
    </source>
</reference>
<feature type="non-terminal residue" evidence="1">
    <location>
        <position position="1"/>
    </location>
</feature>
<gene>
    <name evidence="1" type="ORF">LTSEALA_5845</name>
</gene>
<proteinExistence type="predicted"/>
<evidence type="ECO:0000313" key="1">
    <source>
        <dbReference type="EMBL" id="EHC29225.1"/>
    </source>
</evidence>
<dbReference type="AlphaFoldDB" id="G5LWT3"/>
<protein>
    <submittedName>
        <fullName evidence="1">Uncharacterized protein</fullName>
    </submittedName>
</protein>